<name>A0A177SC44_PSEPU</name>
<reference evidence="9 10" key="1">
    <citation type="submission" date="2016-03" db="EMBL/GenBank/DDBJ databases">
        <title>Draft Genome Assembly of Pseudomonas putida strain CBF10-2.</title>
        <authorList>
            <person name="Iyer R.S."/>
            <person name="Damania A."/>
        </authorList>
    </citation>
    <scope>NUCLEOTIDE SEQUENCE [LARGE SCALE GENOMIC DNA]</scope>
    <source>
        <strain evidence="9 10">CBF10-2</strain>
    </source>
</reference>
<gene>
    <name evidence="9" type="ORF">AYO28_25775</name>
</gene>
<keyword evidence="6 7" id="KW-0472">Membrane</keyword>
<keyword evidence="3" id="KW-0997">Cell inner membrane</keyword>
<evidence type="ECO:0000256" key="2">
    <source>
        <dbReference type="ARBA" id="ARBA00022475"/>
    </source>
</evidence>
<keyword evidence="4 7" id="KW-0812">Transmembrane</keyword>
<sequence length="771" mass="83250">MTTMSDDLPTARTRPASNWSAIWILPLIALVIGGWLGWQAYRDSGVNIEVRFKSGDGIVANKTEVVYKGMPVGKVKSLVLDAKGSDAGVVATIEMNPAAEPHLLTNTRFWLVKPSVTLAGITGLETLVSGNYIAVSPGDGEPTRYFVALPEAPPLSDSEPGLHLTLKADRLGSLDRDSPVFYKQIQVGRVKSYRLAEDQGTVEIKVFIEPAYASLVRKHTRFWNASGVSVDASLSGVKIRSESLASIVAGGIAFATPEYRKDSPPTDPSLPFRLYEDFDAAQAGIRVKVKLSDFEGLQAGRTPVMYKGIQVGTLKALKVESDLNSAMAELTLDPLAEDYLVQGTQFWVVKPSISLAGITGLEALVKGNYIAVRPGDKGASPQREFEARAKAPPLDLKSPGLHLVLFTENLGSLEVGSPILYRQVKVGTVQSYQFSRKHQKRLLIGVHIEPEYAGLVNGSTRFWNASGITLTGGLSGIQIKSESLQSLMAGGISFDTPTPNVPLKRRIPTFRLHESQEAANLSGIPITIKVADADGLKVGTPIRFKGLDVGKIEAVDLSADLQSVLLKARITEVPERIARVGTQFWVVKPALGIVKTENLGTLITGQYLEVQPAAQNKGPQREFTALLEAPQVIGPPEGLALVLSAPRRGSIKPGVPVTYREIPVGKVTGFELGQSADRVLIHILIEPRYAALVRGGSRFWNTSGFGFEFGLIKGATIRTESLETMIQGGIAFATPEGEQMGKPALPQQTFALFDKAEDEWLQWAPKIPIGK</sequence>
<protein>
    <submittedName>
        <fullName evidence="9">Mammalian cell entry protein</fullName>
    </submittedName>
</protein>
<evidence type="ECO:0000256" key="1">
    <source>
        <dbReference type="ARBA" id="ARBA00004533"/>
    </source>
</evidence>
<feature type="domain" description="Mce/MlaD" evidence="8">
    <location>
        <begin position="284"/>
        <end position="375"/>
    </location>
</feature>
<dbReference type="AlphaFoldDB" id="A0A177SC44"/>
<feature type="transmembrane region" description="Helical" evidence="7">
    <location>
        <begin position="21"/>
        <end position="41"/>
    </location>
</feature>
<dbReference type="PANTHER" id="PTHR30462:SF0">
    <property type="entry name" value="INTERMEMBRANE TRANSPORT PROTEIN YEBT"/>
    <property type="match status" value="1"/>
</dbReference>
<comment type="caution">
    <text evidence="9">The sequence shown here is derived from an EMBL/GenBank/DDBJ whole genome shotgun (WGS) entry which is preliminary data.</text>
</comment>
<dbReference type="GO" id="GO:0005886">
    <property type="term" value="C:plasma membrane"/>
    <property type="evidence" value="ECO:0007669"/>
    <property type="project" value="UniProtKB-SubCell"/>
</dbReference>
<evidence type="ECO:0000256" key="4">
    <source>
        <dbReference type="ARBA" id="ARBA00022692"/>
    </source>
</evidence>
<accession>A0A177SC44</accession>
<dbReference type="InterPro" id="IPR003399">
    <property type="entry name" value="Mce/MlaD"/>
</dbReference>
<proteinExistence type="predicted"/>
<evidence type="ECO:0000256" key="5">
    <source>
        <dbReference type="ARBA" id="ARBA00022989"/>
    </source>
</evidence>
<keyword evidence="2" id="KW-1003">Cell membrane</keyword>
<feature type="domain" description="Mce/MlaD" evidence="8">
    <location>
        <begin position="45"/>
        <end position="138"/>
    </location>
</feature>
<feature type="domain" description="Mce/MlaD" evidence="8">
    <location>
        <begin position="523"/>
        <end position="612"/>
    </location>
</feature>
<dbReference type="EMBL" id="LUCV01000044">
    <property type="protein sequence ID" value="OAI86000.1"/>
    <property type="molecule type" value="Genomic_DNA"/>
</dbReference>
<evidence type="ECO:0000313" key="9">
    <source>
        <dbReference type="EMBL" id="OAI86000.1"/>
    </source>
</evidence>
<keyword evidence="5 7" id="KW-1133">Transmembrane helix</keyword>
<evidence type="ECO:0000256" key="6">
    <source>
        <dbReference type="ARBA" id="ARBA00023136"/>
    </source>
</evidence>
<dbReference type="InterPro" id="IPR051800">
    <property type="entry name" value="PqiA-PqiB_transport"/>
</dbReference>
<organism evidence="9 10">
    <name type="scientific">Pseudomonas putida</name>
    <name type="common">Arthrobacter siderocapsulatus</name>
    <dbReference type="NCBI Taxonomy" id="303"/>
    <lineage>
        <taxon>Bacteria</taxon>
        <taxon>Pseudomonadati</taxon>
        <taxon>Pseudomonadota</taxon>
        <taxon>Gammaproteobacteria</taxon>
        <taxon>Pseudomonadales</taxon>
        <taxon>Pseudomonadaceae</taxon>
        <taxon>Pseudomonas</taxon>
    </lineage>
</organism>
<evidence type="ECO:0000259" key="8">
    <source>
        <dbReference type="Pfam" id="PF02470"/>
    </source>
</evidence>
<dbReference type="RefSeq" id="WP_064304368.1">
    <property type="nucleotide sequence ID" value="NZ_LUCV01000044.1"/>
</dbReference>
<evidence type="ECO:0000256" key="7">
    <source>
        <dbReference type="SAM" id="Phobius"/>
    </source>
</evidence>
<feature type="domain" description="Mce/MlaD" evidence="8">
    <location>
        <begin position="161"/>
        <end position="235"/>
    </location>
</feature>
<evidence type="ECO:0000313" key="10">
    <source>
        <dbReference type="Proteomes" id="UP000077752"/>
    </source>
</evidence>
<feature type="domain" description="Mce/MlaD" evidence="8">
    <location>
        <begin position="400"/>
        <end position="462"/>
    </location>
</feature>
<comment type="subcellular location">
    <subcellularLocation>
        <location evidence="1">Cell inner membrane</location>
    </subcellularLocation>
</comment>
<dbReference type="PANTHER" id="PTHR30462">
    <property type="entry name" value="INTERMEMBRANE TRANSPORT PROTEIN PQIB-RELATED"/>
    <property type="match status" value="1"/>
</dbReference>
<evidence type="ECO:0000256" key="3">
    <source>
        <dbReference type="ARBA" id="ARBA00022519"/>
    </source>
</evidence>
<dbReference type="Proteomes" id="UP000077752">
    <property type="component" value="Unassembled WGS sequence"/>
</dbReference>
<dbReference type="Pfam" id="PF02470">
    <property type="entry name" value="MlaD"/>
    <property type="match status" value="6"/>
</dbReference>
<feature type="domain" description="Mce/MlaD" evidence="8">
    <location>
        <begin position="640"/>
        <end position="698"/>
    </location>
</feature>